<proteinExistence type="predicted"/>
<dbReference type="InterPro" id="IPR029016">
    <property type="entry name" value="GAF-like_dom_sf"/>
</dbReference>
<organism evidence="2 3">
    <name type="scientific">Luteimonas aestuarii</name>
    <dbReference type="NCBI Taxonomy" id="453837"/>
    <lineage>
        <taxon>Bacteria</taxon>
        <taxon>Pseudomonadati</taxon>
        <taxon>Pseudomonadota</taxon>
        <taxon>Gammaproteobacteria</taxon>
        <taxon>Lysobacterales</taxon>
        <taxon>Lysobacteraceae</taxon>
        <taxon>Luteimonas</taxon>
    </lineage>
</organism>
<dbReference type="SUPFAM" id="SSF55781">
    <property type="entry name" value="GAF domain-like"/>
    <property type="match status" value="1"/>
</dbReference>
<dbReference type="Proteomes" id="UP000294796">
    <property type="component" value="Unassembled WGS sequence"/>
</dbReference>
<keyword evidence="3" id="KW-1185">Reference proteome</keyword>
<dbReference type="SMART" id="SM00065">
    <property type="entry name" value="GAF"/>
    <property type="match status" value="1"/>
</dbReference>
<evidence type="ECO:0000313" key="3">
    <source>
        <dbReference type="Proteomes" id="UP000294796"/>
    </source>
</evidence>
<evidence type="ECO:0000313" key="2">
    <source>
        <dbReference type="EMBL" id="TDK21052.1"/>
    </source>
</evidence>
<dbReference type="Gene3D" id="3.30.450.40">
    <property type="match status" value="1"/>
</dbReference>
<dbReference type="Pfam" id="PF01590">
    <property type="entry name" value="GAF"/>
    <property type="match status" value="1"/>
</dbReference>
<name>A0A4R5TJM0_9GAMM</name>
<accession>A0A4R5TJM0</accession>
<feature type="domain" description="GAF" evidence="1">
    <location>
        <begin position="29"/>
        <end position="173"/>
    </location>
</feature>
<sequence>MRMTKTPGPALDETKRQRALDGYHVLDSLPDAAYDDIVKLASTVCGTPTALLTLVDRDRQWFKARVGFDTPQTSRDIAVCDHAIRTPGQLLEIADLSQDERFAANPYVNGERGAARFYAGMPLVTPAGAAIGTVCVVDDSPRELADDQRASLEALARITMALLEAGARQRERAHEAFIADAVPAPIAKAAHAPTYLLALVELQDLAGTVARLGERATEKLLQALDIRLEQALPDGRGDAINRSSGSGEYVAVLHGEDAGMALDRLQAILAEASLVHGLRFLTGVAEGSAAEPTAAVFMRADADLLDRKASGHGH</sequence>
<dbReference type="EMBL" id="SMTF01000017">
    <property type="protein sequence ID" value="TDK21052.1"/>
    <property type="molecule type" value="Genomic_DNA"/>
</dbReference>
<dbReference type="PANTHER" id="PTHR43102">
    <property type="entry name" value="SLR1143 PROTEIN"/>
    <property type="match status" value="1"/>
</dbReference>
<reference evidence="2 3" key="1">
    <citation type="submission" date="2019-03" db="EMBL/GenBank/DDBJ databases">
        <title>Luteimonas zhaokaii sp.nov., isolated from the rectal contents of Plateau pika in Yushu, Qinghai Province, China.</title>
        <authorList>
            <person name="Zhang G."/>
        </authorList>
    </citation>
    <scope>NUCLEOTIDE SEQUENCE [LARGE SCALE GENOMIC DNA]</scope>
    <source>
        <strain evidence="2 3">B9</strain>
    </source>
</reference>
<gene>
    <name evidence="2" type="ORF">E2F46_15240</name>
</gene>
<dbReference type="Gene3D" id="3.30.70.270">
    <property type="match status" value="1"/>
</dbReference>
<dbReference type="InterPro" id="IPR003018">
    <property type="entry name" value="GAF"/>
</dbReference>
<protein>
    <submittedName>
        <fullName evidence="2">GAF domain-containing protein</fullName>
    </submittedName>
</protein>
<dbReference type="AlphaFoldDB" id="A0A4R5TJM0"/>
<dbReference type="InterPro" id="IPR043128">
    <property type="entry name" value="Rev_trsase/Diguanyl_cyclase"/>
</dbReference>
<evidence type="ECO:0000259" key="1">
    <source>
        <dbReference type="SMART" id="SM00065"/>
    </source>
</evidence>
<dbReference type="OrthoDB" id="9803824at2"/>
<dbReference type="PANTHER" id="PTHR43102:SF2">
    <property type="entry name" value="GAF DOMAIN-CONTAINING PROTEIN"/>
    <property type="match status" value="1"/>
</dbReference>
<comment type="caution">
    <text evidence="2">The sequence shown here is derived from an EMBL/GenBank/DDBJ whole genome shotgun (WGS) entry which is preliminary data.</text>
</comment>